<dbReference type="InterPro" id="IPR002941">
    <property type="entry name" value="DNA_methylase_N4/N6"/>
</dbReference>
<dbReference type="AlphaFoldDB" id="A0A397T493"/>
<reference evidence="5 6" key="1">
    <citation type="submission" date="2018-06" db="EMBL/GenBank/DDBJ databases">
        <title>Comparative genomics reveals the genomic features of Rhizophagus irregularis, R. cerebriforme, R. diaphanum and Gigaspora rosea, and their symbiotic lifestyle signature.</title>
        <authorList>
            <person name="Morin E."/>
            <person name="San Clemente H."/>
            <person name="Chen E.C.H."/>
            <person name="De La Providencia I."/>
            <person name="Hainaut M."/>
            <person name="Kuo A."/>
            <person name="Kohler A."/>
            <person name="Murat C."/>
            <person name="Tang N."/>
            <person name="Roy S."/>
            <person name="Loubradou J."/>
            <person name="Henrissat B."/>
            <person name="Grigoriev I.V."/>
            <person name="Corradi N."/>
            <person name="Roux C."/>
            <person name="Martin F.M."/>
        </authorList>
    </citation>
    <scope>NUCLEOTIDE SEQUENCE [LARGE SCALE GENOMIC DNA]</scope>
    <source>
        <strain evidence="5 6">DAOM 227022</strain>
    </source>
</reference>
<evidence type="ECO:0000313" key="5">
    <source>
        <dbReference type="EMBL" id="RIA89961.1"/>
    </source>
</evidence>
<dbReference type="SUPFAM" id="SSF53335">
    <property type="entry name" value="S-adenosyl-L-methionine-dependent methyltransferases"/>
    <property type="match status" value="2"/>
</dbReference>
<evidence type="ECO:0000256" key="2">
    <source>
        <dbReference type="ARBA" id="ARBA00022679"/>
    </source>
</evidence>
<evidence type="ECO:0000256" key="1">
    <source>
        <dbReference type="ARBA" id="ARBA00022603"/>
    </source>
</evidence>
<dbReference type="GO" id="GO:0032259">
    <property type="term" value="P:methylation"/>
    <property type="evidence" value="ECO:0007669"/>
    <property type="project" value="UniProtKB-KW"/>
</dbReference>
<keyword evidence="2" id="KW-0808">Transferase</keyword>
<dbReference type="Pfam" id="PF01555">
    <property type="entry name" value="N6_N4_Mtase"/>
    <property type="match status" value="1"/>
</dbReference>
<name>A0A397T493_9GLOM</name>
<evidence type="ECO:0000259" key="4">
    <source>
        <dbReference type="Pfam" id="PF01555"/>
    </source>
</evidence>
<accession>A0A397T493</accession>
<dbReference type="GO" id="GO:0008170">
    <property type="term" value="F:N-methyltransferase activity"/>
    <property type="evidence" value="ECO:0007669"/>
    <property type="project" value="InterPro"/>
</dbReference>
<gene>
    <name evidence="5" type="ORF">C1645_824026</name>
</gene>
<keyword evidence="3" id="KW-0949">S-adenosyl-L-methionine</keyword>
<dbReference type="InterPro" id="IPR029063">
    <property type="entry name" value="SAM-dependent_MTases_sf"/>
</dbReference>
<dbReference type="Proteomes" id="UP000265703">
    <property type="component" value="Unassembled WGS sequence"/>
</dbReference>
<protein>
    <recommendedName>
        <fullName evidence="4">DNA methylase N-4/N-6 domain-containing protein</fullName>
    </recommendedName>
</protein>
<feature type="domain" description="DNA methylase N-4/N-6" evidence="4">
    <location>
        <begin position="3"/>
        <end position="56"/>
    </location>
</feature>
<keyword evidence="6" id="KW-1185">Reference proteome</keyword>
<dbReference type="EMBL" id="QKYT01000198">
    <property type="protein sequence ID" value="RIA89961.1"/>
    <property type="molecule type" value="Genomic_DNA"/>
</dbReference>
<dbReference type="Gene3D" id="3.40.50.150">
    <property type="entry name" value="Vaccinia Virus protein VP39"/>
    <property type="match status" value="1"/>
</dbReference>
<comment type="caution">
    <text evidence="5">The sequence shown here is derived from an EMBL/GenBank/DDBJ whole genome shotgun (WGS) entry which is preliminary data.</text>
</comment>
<proteinExistence type="predicted"/>
<feature type="non-terminal residue" evidence="5">
    <location>
        <position position="1"/>
    </location>
</feature>
<organism evidence="5 6">
    <name type="scientific">Glomus cerebriforme</name>
    <dbReference type="NCBI Taxonomy" id="658196"/>
    <lineage>
        <taxon>Eukaryota</taxon>
        <taxon>Fungi</taxon>
        <taxon>Fungi incertae sedis</taxon>
        <taxon>Mucoromycota</taxon>
        <taxon>Glomeromycotina</taxon>
        <taxon>Glomeromycetes</taxon>
        <taxon>Glomerales</taxon>
        <taxon>Glomeraceae</taxon>
        <taxon>Glomus</taxon>
    </lineage>
</organism>
<sequence length="339" mass="39022">NKKKKHPHQKPLELQKILIEAVSNVGDLVVDPAAGSYSVLEACLLTKRTFLGCDIVDDKNETTINLRYVNEPSVGEGCFYDLLPTDKRIGIDIDPKRKEIIESDYLKYKLPDKPLIIIGNPPFGHRGVIALEFINHSGKADFVCFILPMFFDSKGKGSIRHRVKGFNLIYSEQLKENAFYTPNNNEDTDIKSNAIGQIGEEFVKEIFKKFNLKFDETKKNVHDEYDILLDSGIKFEIKTARKGKKNDTFQFNGINPRYTPNFIIFVGILENDLLYRILSKNKMPYVHKERKYVVDLETTKKQLVEMNPGNQVNYKLTLNKRELKDISNLENELNSILEK</sequence>
<dbReference type="PRINTS" id="PR00506">
    <property type="entry name" value="D21N6MTFRASE"/>
</dbReference>
<evidence type="ECO:0000256" key="3">
    <source>
        <dbReference type="ARBA" id="ARBA00022691"/>
    </source>
</evidence>
<evidence type="ECO:0000313" key="6">
    <source>
        <dbReference type="Proteomes" id="UP000265703"/>
    </source>
</evidence>
<keyword evidence="1" id="KW-0489">Methyltransferase</keyword>
<dbReference type="GO" id="GO:0003677">
    <property type="term" value="F:DNA binding"/>
    <property type="evidence" value="ECO:0007669"/>
    <property type="project" value="InterPro"/>
</dbReference>
<dbReference type="OrthoDB" id="10267471at2759"/>
<dbReference type="InterPro" id="IPR002295">
    <property type="entry name" value="N4/N6-MTase_EcoPI_Mod-like"/>
</dbReference>